<name>G5IGP3_9FIRM</name>
<evidence type="ECO:0000256" key="1">
    <source>
        <dbReference type="ARBA" id="ARBA00004651"/>
    </source>
</evidence>
<dbReference type="GO" id="GO:0005886">
    <property type="term" value="C:plasma membrane"/>
    <property type="evidence" value="ECO:0007669"/>
    <property type="project" value="UniProtKB-SubCell"/>
</dbReference>
<dbReference type="InterPro" id="IPR043428">
    <property type="entry name" value="LivM-like"/>
</dbReference>
<accession>G5IGP3</accession>
<dbReference type="HOGENOM" id="CLU_031365_2_2_9"/>
<organism evidence="7 8">
    <name type="scientific">Hungatella hathewayi WAL-18680</name>
    <dbReference type="NCBI Taxonomy" id="742737"/>
    <lineage>
        <taxon>Bacteria</taxon>
        <taxon>Bacillati</taxon>
        <taxon>Bacillota</taxon>
        <taxon>Clostridia</taxon>
        <taxon>Lachnospirales</taxon>
        <taxon>Lachnospiraceae</taxon>
        <taxon>Hungatella</taxon>
    </lineage>
</organism>
<comment type="subcellular location">
    <subcellularLocation>
        <location evidence="1">Cell membrane</location>
        <topology evidence="1">Multi-pass membrane protein</topology>
    </subcellularLocation>
</comment>
<evidence type="ECO:0000256" key="3">
    <source>
        <dbReference type="ARBA" id="ARBA00022692"/>
    </source>
</evidence>
<feature type="transmembrane region" description="Helical" evidence="6">
    <location>
        <begin position="289"/>
        <end position="310"/>
    </location>
</feature>
<evidence type="ECO:0000256" key="2">
    <source>
        <dbReference type="ARBA" id="ARBA00022475"/>
    </source>
</evidence>
<evidence type="ECO:0000256" key="5">
    <source>
        <dbReference type="ARBA" id="ARBA00023136"/>
    </source>
</evidence>
<dbReference type="PATRIC" id="fig|742737.3.peg.2682"/>
<comment type="caution">
    <text evidence="7">The sequence shown here is derived from an EMBL/GenBank/DDBJ whole genome shotgun (WGS) entry which is preliminary data.</text>
</comment>
<reference evidence="7 8" key="1">
    <citation type="submission" date="2011-08" db="EMBL/GenBank/DDBJ databases">
        <title>The Genome Sequence of Clostridium hathewayi WAL-18680.</title>
        <authorList>
            <consortium name="The Broad Institute Genome Sequencing Platform"/>
            <person name="Earl A."/>
            <person name="Ward D."/>
            <person name="Feldgarden M."/>
            <person name="Gevers D."/>
            <person name="Finegold S.M."/>
            <person name="Summanen P.H."/>
            <person name="Molitoris D.R."/>
            <person name="Song M."/>
            <person name="Daigneault M."/>
            <person name="Allen-Vercoe E."/>
            <person name="Young S.K."/>
            <person name="Zeng Q."/>
            <person name="Gargeya S."/>
            <person name="Fitzgerald M."/>
            <person name="Haas B."/>
            <person name="Abouelleil A."/>
            <person name="Alvarado L."/>
            <person name="Arachchi H.M."/>
            <person name="Berlin A."/>
            <person name="Brown A."/>
            <person name="Chapman S.B."/>
            <person name="Chen Z."/>
            <person name="Dunbar C."/>
            <person name="Freedman E."/>
            <person name="Gearin G."/>
            <person name="Gellesch M."/>
            <person name="Goldberg J."/>
            <person name="Griggs A."/>
            <person name="Gujja S."/>
            <person name="Heiman D."/>
            <person name="Howarth C."/>
            <person name="Larson L."/>
            <person name="Lui A."/>
            <person name="MacDonald P.J.P."/>
            <person name="Montmayeur A."/>
            <person name="Murphy C."/>
            <person name="Neiman D."/>
            <person name="Pearson M."/>
            <person name="Priest M."/>
            <person name="Roberts A."/>
            <person name="Saif S."/>
            <person name="Shea T."/>
            <person name="Shenoy N."/>
            <person name="Sisk P."/>
            <person name="Stolte C."/>
            <person name="Sykes S."/>
            <person name="Wortman J."/>
            <person name="Nusbaum C."/>
            <person name="Birren B."/>
        </authorList>
    </citation>
    <scope>NUCLEOTIDE SEQUENCE [LARGE SCALE GENOMIC DNA]</scope>
    <source>
        <strain evidence="7 8">WAL-18680</strain>
    </source>
</reference>
<dbReference type="CDD" id="cd06581">
    <property type="entry name" value="TM_PBP1_LivM_like"/>
    <property type="match status" value="1"/>
</dbReference>
<evidence type="ECO:0000313" key="7">
    <source>
        <dbReference type="EMBL" id="EHI59364.1"/>
    </source>
</evidence>
<proteinExistence type="predicted"/>
<keyword evidence="3 6" id="KW-0812">Transmembrane</keyword>
<feature type="transmembrane region" description="Helical" evidence="6">
    <location>
        <begin position="62"/>
        <end position="80"/>
    </location>
</feature>
<evidence type="ECO:0008006" key="9">
    <source>
        <dbReference type="Google" id="ProtNLM"/>
    </source>
</evidence>
<dbReference type="GO" id="GO:0015658">
    <property type="term" value="F:branched-chain amino acid transmembrane transporter activity"/>
    <property type="evidence" value="ECO:0007669"/>
    <property type="project" value="InterPro"/>
</dbReference>
<evidence type="ECO:0000256" key="6">
    <source>
        <dbReference type="SAM" id="Phobius"/>
    </source>
</evidence>
<dbReference type="PANTHER" id="PTHR30482:SF10">
    <property type="entry name" value="HIGH-AFFINITY BRANCHED-CHAIN AMINO ACID TRANSPORT PROTEIN BRAE"/>
    <property type="match status" value="1"/>
</dbReference>
<feature type="transmembrane region" description="Helical" evidence="6">
    <location>
        <begin position="12"/>
        <end position="30"/>
    </location>
</feature>
<keyword evidence="8" id="KW-1185">Reference proteome</keyword>
<feature type="transmembrane region" description="Helical" evidence="6">
    <location>
        <begin position="166"/>
        <end position="184"/>
    </location>
</feature>
<gene>
    <name evidence="7" type="ORF">HMPREF9473_02671</name>
</gene>
<evidence type="ECO:0000313" key="8">
    <source>
        <dbReference type="Proteomes" id="UP000005384"/>
    </source>
</evidence>
<dbReference type="RefSeq" id="WP_006780650.1">
    <property type="nucleotide sequence ID" value="NZ_CP040506.1"/>
</dbReference>
<dbReference type="EMBL" id="ADLN01000060">
    <property type="protein sequence ID" value="EHI59364.1"/>
    <property type="molecule type" value="Genomic_DNA"/>
</dbReference>
<evidence type="ECO:0000256" key="4">
    <source>
        <dbReference type="ARBA" id="ARBA00022989"/>
    </source>
</evidence>
<dbReference type="Pfam" id="PF02653">
    <property type="entry name" value="BPD_transp_2"/>
    <property type="match status" value="1"/>
</dbReference>
<dbReference type="Proteomes" id="UP000005384">
    <property type="component" value="Unassembled WGS sequence"/>
</dbReference>
<keyword evidence="4 6" id="KW-1133">Transmembrane helix</keyword>
<keyword evidence="5 6" id="KW-0472">Membrane</keyword>
<protein>
    <recommendedName>
        <fullName evidence="9">Branched-chain amino acid ABC transporter permease</fullName>
    </recommendedName>
</protein>
<sequence>MNQVKITLNKIKKYRFVLAVIGALLLPQIVTNTYYVTMFCLALIYIIIAFGLNFITGMTGQMNLGTAGIYCLGAYTSALLTTKTGISPWLAMIAVIAMGFLIGIGLGYPSFRLEGVYLSLTTIAFGEVVRQLANNMTNFTGGAQGVRNIPPYTIFGYAITSKVQNYYFILAFVILFAIITYRIMHSKWGRAFIAIKDNIDAVETCGINTAKIKIVAFTLASVFGCVAGGLYAHYSTYINASTFTLNLSVSFVVMIMVGGMGNMWGCILGAVIVSMLPEFLRFFGEYYQITYSTIILLCAIFMPGGIINTINKKRK</sequence>
<dbReference type="AlphaFoldDB" id="G5IGP3"/>
<feature type="transmembrane region" description="Helical" evidence="6">
    <location>
        <begin position="86"/>
        <end position="108"/>
    </location>
</feature>
<dbReference type="InterPro" id="IPR001851">
    <property type="entry name" value="ABC_transp_permease"/>
</dbReference>
<feature type="transmembrane region" description="Helical" evidence="6">
    <location>
        <begin position="36"/>
        <end position="55"/>
    </location>
</feature>
<dbReference type="PANTHER" id="PTHR30482">
    <property type="entry name" value="HIGH-AFFINITY BRANCHED-CHAIN AMINO ACID TRANSPORT SYSTEM PERMEASE"/>
    <property type="match status" value="1"/>
</dbReference>
<keyword evidence="2" id="KW-1003">Cell membrane</keyword>
<feature type="transmembrane region" description="Helical" evidence="6">
    <location>
        <begin position="214"/>
        <end position="232"/>
    </location>
</feature>